<dbReference type="EnsemblMetazoa" id="ADIR008564-RA">
    <property type="protein sequence ID" value="ADIR008564-PA"/>
    <property type="gene ID" value="ADIR008564"/>
</dbReference>
<evidence type="ECO:0000313" key="2">
    <source>
        <dbReference type="EnsemblMetazoa" id="ADIR008564-PA"/>
    </source>
</evidence>
<evidence type="ECO:0000313" key="3">
    <source>
        <dbReference type="Proteomes" id="UP000075884"/>
    </source>
</evidence>
<dbReference type="PANTHER" id="PTHR24410">
    <property type="entry name" value="HL07962P-RELATED"/>
    <property type="match status" value="1"/>
</dbReference>
<protein>
    <submittedName>
        <fullName evidence="2">BTB domain-containing protein</fullName>
    </submittedName>
</protein>
<dbReference type="STRING" id="7168.A0A182NLN3"/>
<sequence>MNKKENPPKEGTDRDAIHGVKKCDEQDTVVEDVLQNTTNVLQKIANLYAERMMTGMTFAIGQAPCPAYRIILYATSDGFQMMLMNATWREFGDAGTTLQEDEKYHTVFRQFLHYMYVGKMTISVDTAVYVLKLVSKYNIHGLAFMCIDYKQLYLNMATAKGYFDKWLHNVMVYPGRKDLIE</sequence>
<dbReference type="Gene3D" id="3.30.710.10">
    <property type="entry name" value="Potassium Channel Kv1.1, Chain A"/>
    <property type="match status" value="1"/>
</dbReference>
<proteinExistence type="predicted"/>
<keyword evidence="3" id="KW-1185">Reference proteome</keyword>
<feature type="domain" description="BTB" evidence="1">
    <location>
        <begin position="54"/>
        <end position="124"/>
    </location>
</feature>
<dbReference type="InterPro" id="IPR051481">
    <property type="entry name" value="BTB-POZ/Galectin-3-binding"/>
</dbReference>
<dbReference type="PANTHER" id="PTHR24410:SF41">
    <property type="entry name" value="HL07962P"/>
    <property type="match status" value="1"/>
</dbReference>
<dbReference type="PROSITE" id="PS50097">
    <property type="entry name" value="BTB"/>
    <property type="match status" value="1"/>
</dbReference>
<dbReference type="Pfam" id="PF00651">
    <property type="entry name" value="BTB"/>
    <property type="match status" value="1"/>
</dbReference>
<reference evidence="2" key="2">
    <citation type="submission" date="2020-05" db="UniProtKB">
        <authorList>
            <consortium name="EnsemblMetazoa"/>
        </authorList>
    </citation>
    <scope>IDENTIFICATION</scope>
    <source>
        <strain evidence="2">WRAIR2</strain>
    </source>
</reference>
<dbReference type="SUPFAM" id="SSF54695">
    <property type="entry name" value="POZ domain"/>
    <property type="match status" value="1"/>
</dbReference>
<dbReference type="InterPro" id="IPR011333">
    <property type="entry name" value="SKP1/BTB/POZ_sf"/>
</dbReference>
<evidence type="ECO:0000259" key="1">
    <source>
        <dbReference type="PROSITE" id="PS50097"/>
    </source>
</evidence>
<dbReference type="VEuPathDB" id="VectorBase:ADIR008564"/>
<name>A0A182NLN3_9DIPT</name>
<dbReference type="AlphaFoldDB" id="A0A182NLN3"/>
<organism evidence="2 3">
    <name type="scientific">Anopheles dirus</name>
    <dbReference type="NCBI Taxonomy" id="7168"/>
    <lineage>
        <taxon>Eukaryota</taxon>
        <taxon>Metazoa</taxon>
        <taxon>Ecdysozoa</taxon>
        <taxon>Arthropoda</taxon>
        <taxon>Hexapoda</taxon>
        <taxon>Insecta</taxon>
        <taxon>Pterygota</taxon>
        <taxon>Neoptera</taxon>
        <taxon>Endopterygota</taxon>
        <taxon>Diptera</taxon>
        <taxon>Nematocera</taxon>
        <taxon>Culicoidea</taxon>
        <taxon>Culicidae</taxon>
        <taxon>Anophelinae</taxon>
        <taxon>Anopheles</taxon>
    </lineage>
</organism>
<reference evidence="3" key="1">
    <citation type="submission" date="2013-03" db="EMBL/GenBank/DDBJ databases">
        <title>The Genome Sequence of Anopheles dirus WRAIR2.</title>
        <authorList>
            <consortium name="The Broad Institute Genomics Platform"/>
            <person name="Neafsey D.E."/>
            <person name="Walton C."/>
            <person name="Walker B."/>
            <person name="Young S.K."/>
            <person name="Zeng Q."/>
            <person name="Gargeya S."/>
            <person name="Fitzgerald M."/>
            <person name="Haas B."/>
            <person name="Abouelleil A."/>
            <person name="Allen A.W."/>
            <person name="Alvarado L."/>
            <person name="Arachchi H.M."/>
            <person name="Berlin A.M."/>
            <person name="Chapman S.B."/>
            <person name="Gainer-Dewar J."/>
            <person name="Goldberg J."/>
            <person name="Griggs A."/>
            <person name="Gujja S."/>
            <person name="Hansen M."/>
            <person name="Howarth C."/>
            <person name="Imamovic A."/>
            <person name="Ireland A."/>
            <person name="Larimer J."/>
            <person name="McCowan C."/>
            <person name="Murphy C."/>
            <person name="Pearson M."/>
            <person name="Poon T.W."/>
            <person name="Priest M."/>
            <person name="Roberts A."/>
            <person name="Saif S."/>
            <person name="Shea T."/>
            <person name="Sisk P."/>
            <person name="Sykes S."/>
            <person name="Wortman J."/>
            <person name="Nusbaum C."/>
            <person name="Birren B."/>
        </authorList>
    </citation>
    <scope>NUCLEOTIDE SEQUENCE [LARGE SCALE GENOMIC DNA]</scope>
    <source>
        <strain evidence="3">WRAIR2</strain>
    </source>
</reference>
<dbReference type="Proteomes" id="UP000075884">
    <property type="component" value="Unassembled WGS sequence"/>
</dbReference>
<accession>A0A182NLN3</accession>
<dbReference type="InterPro" id="IPR000210">
    <property type="entry name" value="BTB/POZ_dom"/>
</dbReference>